<protein>
    <recommendedName>
        <fullName evidence="8">NAD kinase</fullName>
        <ecNumber evidence="8">2.7.1.23</ecNumber>
    </recommendedName>
    <alternativeName>
        <fullName evidence="8">ATP-dependent NAD kinase</fullName>
    </alternativeName>
</protein>
<gene>
    <name evidence="8" type="primary">nadK</name>
    <name evidence="9" type="ORF">CM19_11445</name>
</gene>
<evidence type="ECO:0000256" key="6">
    <source>
        <dbReference type="ARBA" id="ARBA00022857"/>
    </source>
</evidence>
<comment type="similarity">
    <text evidence="8">Belongs to the NAD kinase family.</text>
</comment>
<dbReference type="Gene3D" id="2.60.200.30">
    <property type="entry name" value="Probable inorganic polyphosphate/atp-NAD kinase, domain 2"/>
    <property type="match status" value="1"/>
</dbReference>
<dbReference type="EC" id="2.7.1.23" evidence="8"/>
<feature type="binding site" evidence="8">
    <location>
        <begin position="110"/>
        <end position="111"/>
    </location>
    <ligand>
        <name>NAD(+)</name>
        <dbReference type="ChEBI" id="CHEBI:57540"/>
    </ligand>
</feature>
<feature type="binding site" evidence="8">
    <location>
        <begin position="45"/>
        <end position="46"/>
    </location>
    <ligand>
        <name>NAD(+)</name>
        <dbReference type="ChEBI" id="CHEBI:57540"/>
    </ligand>
</feature>
<dbReference type="Pfam" id="PF01513">
    <property type="entry name" value="NAD_kinase"/>
    <property type="match status" value="1"/>
</dbReference>
<dbReference type="SUPFAM" id="SSF111331">
    <property type="entry name" value="NAD kinase/diacylglycerol kinase-like"/>
    <property type="match status" value="1"/>
</dbReference>
<dbReference type="PANTHER" id="PTHR20275:SF43">
    <property type="entry name" value="BIFUNCTIONAL NADP PHOSPHATASE_NAD KINASE"/>
    <property type="match status" value="1"/>
</dbReference>
<keyword evidence="5 8" id="KW-0067">ATP-binding</keyword>
<dbReference type="AlphaFoldDB" id="A0A031LLG0"/>
<dbReference type="Gene3D" id="3.40.50.10330">
    <property type="entry name" value="Probable inorganic polyphosphate/atp-NAD kinase, domain 1"/>
    <property type="match status" value="1"/>
</dbReference>
<dbReference type="GO" id="GO:0005737">
    <property type="term" value="C:cytoplasm"/>
    <property type="evidence" value="ECO:0007669"/>
    <property type="project" value="UniProtKB-SubCell"/>
</dbReference>
<keyword evidence="7 8" id="KW-0520">NAD</keyword>
<feature type="binding site" evidence="8">
    <location>
        <position position="138"/>
    </location>
    <ligand>
        <name>NAD(+)</name>
        <dbReference type="ChEBI" id="CHEBI:57540"/>
    </ligand>
</feature>
<comment type="subcellular location">
    <subcellularLocation>
        <location evidence="8">Cytoplasm</location>
    </subcellularLocation>
</comment>
<keyword evidence="3 8" id="KW-0547">Nucleotide-binding</keyword>
<keyword evidence="6 8" id="KW-0521">NADP</keyword>
<dbReference type="OrthoDB" id="77798at2157"/>
<proteinExistence type="inferred from homology"/>
<dbReference type="RefSeq" id="WP_048100454.1">
    <property type="nucleotide sequence ID" value="NZ_JFZT01000057.1"/>
</dbReference>
<dbReference type="Proteomes" id="UP000024332">
    <property type="component" value="Unassembled WGS sequence"/>
</dbReference>
<evidence type="ECO:0000256" key="5">
    <source>
        <dbReference type="ARBA" id="ARBA00022840"/>
    </source>
</evidence>
<dbReference type="STRING" id="1160895.CM19_11445"/>
<dbReference type="GO" id="GO:0005524">
    <property type="term" value="F:ATP binding"/>
    <property type="evidence" value="ECO:0007669"/>
    <property type="project" value="UniProtKB-KW"/>
</dbReference>
<evidence type="ECO:0000313" key="10">
    <source>
        <dbReference type="Proteomes" id="UP000024332"/>
    </source>
</evidence>
<feature type="active site" description="Proton acceptor" evidence="8">
    <location>
        <position position="45"/>
    </location>
</feature>
<dbReference type="InterPro" id="IPR017437">
    <property type="entry name" value="ATP-NAD_kinase_PpnK-typ_C"/>
</dbReference>
<evidence type="ECO:0000256" key="3">
    <source>
        <dbReference type="ARBA" id="ARBA00022741"/>
    </source>
</evidence>
<evidence type="ECO:0000256" key="7">
    <source>
        <dbReference type="ARBA" id="ARBA00023027"/>
    </source>
</evidence>
<dbReference type="InterPro" id="IPR002504">
    <property type="entry name" value="NADK"/>
</dbReference>
<comment type="caution">
    <text evidence="8">Lacks conserved residue(s) required for the propagation of feature annotation.</text>
</comment>
<organism evidence="9 10">
    <name type="scientific">Candidatus Acidianus copahuensis</name>
    <dbReference type="NCBI Taxonomy" id="1160895"/>
    <lineage>
        <taxon>Archaea</taxon>
        <taxon>Thermoproteota</taxon>
        <taxon>Thermoprotei</taxon>
        <taxon>Sulfolobales</taxon>
        <taxon>Sulfolobaceae</taxon>
        <taxon>Acidianus</taxon>
    </lineage>
</organism>
<evidence type="ECO:0000256" key="1">
    <source>
        <dbReference type="ARBA" id="ARBA00022490"/>
    </source>
</evidence>
<dbReference type="GO" id="GO:0046872">
    <property type="term" value="F:metal ion binding"/>
    <property type="evidence" value="ECO:0007669"/>
    <property type="project" value="UniProtKB-UniRule"/>
</dbReference>
<evidence type="ECO:0000256" key="8">
    <source>
        <dbReference type="HAMAP-Rule" id="MF_00361"/>
    </source>
</evidence>
<feature type="binding site" evidence="8">
    <location>
        <position position="50"/>
    </location>
    <ligand>
        <name>NAD(+)</name>
        <dbReference type="ChEBI" id="CHEBI:57540"/>
    </ligand>
</feature>
<name>A0A031LLG0_9CREN</name>
<accession>A0A031LLG0</accession>
<comment type="cofactor">
    <cofactor evidence="8">
        <name>a divalent metal cation</name>
        <dbReference type="ChEBI" id="CHEBI:60240"/>
    </cofactor>
</comment>
<sequence length="249" mass="27275">MKVKIVHNPFPKAQSIVRKALEIFKNYGLEITDSDPDYVIAIGGDGTLLKAIKYGKPVIAVKAGRRGFLMDVEPERLECALKRLIDGDFKIQEYPLLKLNTEGINTLAFNEVGIISEQPETIILNFKSDNINFSIEGDGALISTPQGSTGWALSATGNIILDVDAIELAFINPVLSPLRSVVISSNPITIKIEDKGYNQKIRLTSDGDIVETVNTGDEIHVERAKEKAKVLRFFEINPIGGVLSGKNNI</sequence>
<keyword evidence="2 8" id="KW-0808">Transferase</keyword>
<dbReference type="Pfam" id="PF20143">
    <property type="entry name" value="NAD_kinase_C"/>
    <property type="match status" value="1"/>
</dbReference>
<dbReference type="InterPro" id="IPR016064">
    <property type="entry name" value="NAD/diacylglycerol_kinase_sf"/>
</dbReference>
<dbReference type="EMBL" id="JFZT01000057">
    <property type="protein sequence ID" value="EZQ02074.1"/>
    <property type="molecule type" value="Genomic_DNA"/>
</dbReference>
<evidence type="ECO:0000256" key="4">
    <source>
        <dbReference type="ARBA" id="ARBA00022777"/>
    </source>
</evidence>
<comment type="catalytic activity">
    <reaction evidence="8">
        <text>NAD(+) + ATP = ADP + NADP(+) + H(+)</text>
        <dbReference type="Rhea" id="RHEA:18629"/>
        <dbReference type="ChEBI" id="CHEBI:15378"/>
        <dbReference type="ChEBI" id="CHEBI:30616"/>
        <dbReference type="ChEBI" id="CHEBI:57540"/>
        <dbReference type="ChEBI" id="CHEBI:58349"/>
        <dbReference type="ChEBI" id="CHEBI:456216"/>
        <dbReference type="EC" id="2.7.1.23"/>
    </reaction>
</comment>
<comment type="function">
    <text evidence="8">Involved in the regulation of the intracellular balance of NAD and NADP, and is a key enzyme in the biosynthesis of NADP. Catalyzes specifically the phosphorylation on 2'-hydroxyl of the adenosine moiety of NAD to yield NADP.</text>
</comment>
<keyword evidence="10" id="KW-1185">Reference proteome</keyword>
<keyword evidence="4 8" id="KW-0418">Kinase</keyword>
<dbReference type="GO" id="GO:0003951">
    <property type="term" value="F:NAD+ kinase activity"/>
    <property type="evidence" value="ECO:0007669"/>
    <property type="project" value="UniProtKB-UniRule"/>
</dbReference>
<dbReference type="HAMAP" id="MF_00361">
    <property type="entry name" value="NAD_kinase"/>
    <property type="match status" value="1"/>
</dbReference>
<reference evidence="9 10" key="1">
    <citation type="submission" date="2014-03" db="EMBL/GenBank/DDBJ databases">
        <title>Draft genome sequence of the novel thermoacidophilic archaea Acidianus copahuensis ALE1 strain, isolated from Copahue volcanic area in Neuquen Argentina.</title>
        <authorList>
            <person name="Urbieta M.S."/>
            <person name="Rascovan N."/>
            <person name="Castro C."/>
            <person name="Revale S."/>
            <person name="Giaveno M.A."/>
            <person name="Vazquez M.P."/>
            <person name="Donati E.R."/>
        </authorList>
    </citation>
    <scope>NUCLEOTIDE SEQUENCE [LARGE SCALE GENOMIC DNA]</scope>
    <source>
        <strain evidence="9 10">ALE1</strain>
    </source>
</reference>
<dbReference type="PANTHER" id="PTHR20275">
    <property type="entry name" value="NAD KINASE"/>
    <property type="match status" value="1"/>
</dbReference>
<dbReference type="InterPro" id="IPR017438">
    <property type="entry name" value="ATP-NAD_kinase_N"/>
</dbReference>
<keyword evidence="1 8" id="KW-0963">Cytoplasm</keyword>
<evidence type="ECO:0000313" key="9">
    <source>
        <dbReference type="EMBL" id="EZQ02074.1"/>
    </source>
</evidence>
<comment type="caution">
    <text evidence="9">The sequence shown here is derived from an EMBL/GenBank/DDBJ whole genome shotgun (WGS) entry which is preliminary data.</text>
</comment>
<feature type="binding site" evidence="8">
    <location>
        <begin position="149"/>
        <end position="154"/>
    </location>
    <ligand>
        <name>NAD(+)</name>
        <dbReference type="ChEBI" id="CHEBI:57540"/>
    </ligand>
</feature>
<evidence type="ECO:0000256" key="2">
    <source>
        <dbReference type="ARBA" id="ARBA00022679"/>
    </source>
</evidence>
<dbReference type="GO" id="GO:0006741">
    <property type="term" value="P:NADP+ biosynthetic process"/>
    <property type="evidence" value="ECO:0007669"/>
    <property type="project" value="UniProtKB-UniRule"/>
</dbReference>
<dbReference type="GO" id="GO:0019674">
    <property type="term" value="P:NAD+ metabolic process"/>
    <property type="evidence" value="ECO:0007669"/>
    <property type="project" value="InterPro"/>
</dbReference>